<gene>
    <name evidence="2" type="ORF">SNAT2548_LOCUS3923</name>
</gene>
<keyword evidence="3" id="KW-1185">Reference proteome</keyword>
<dbReference type="AlphaFoldDB" id="A0A812IGR0"/>
<evidence type="ECO:0000256" key="1">
    <source>
        <dbReference type="SAM" id="MobiDB-lite"/>
    </source>
</evidence>
<comment type="caution">
    <text evidence="2">The sequence shown here is derived from an EMBL/GenBank/DDBJ whole genome shotgun (WGS) entry which is preliminary data.</text>
</comment>
<name>A0A812IGR0_9DINO</name>
<evidence type="ECO:0000313" key="2">
    <source>
        <dbReference type="EMBL" id="CAE7032604.1"/>
    </source>
</evidence>
<dbReference type="EMBL" id="CAJNDS010000240">
    <property type="protein sequence ID" value="CAE7032604.1"/>
    <property type="molecule type" value="Genomic_DNA"/>
</dbReference>
<evidence type="ECO:0000313" key="3">
    <source>
        <dbReference type="Proteomes" id="UP000604046"/>
    </source>
</evidence>
<accession>A0A812IGR0</accession>
<feature type="region of interest" description="Disordered" evidence="1">
    <location>
        <begin position="1"/>
        <end position="25"/>
    </location>
</feature>
<reference evidence="2" key="1">
    <citation type="submission" date="2021-02" db="EMBL/GenBank/DDBJ databases">
        <authorList>
            <person name="Dougan E. K."/>
            <person name="Rhodes N."/>
            <person name="Thang M."/>
            <person name="Chan C."/>
        </authorList>
    </citation>
    <scope>NUCLEOTIDE SEQUENCE</scope>
</reference>
<feature type="compositionally biased region" description="Basic and acidic residues" evidence="1">
    <location>
        <begin position="1"/>
        <end position="22"/>
    </location>
</feature>
<dbReference type="Proteomes" id="UP000604046">
    <property type="component" value="Unassembled WGS sequence"/>
</dbReference>
<protein>
    <submittedName>
        <fullName evidence="2">Uncharacterized protein</fullName>
    </submittedName>
</protein>
<proteinExistence type="predicted"/>
<sequence length="140" mass="16367">MQGRTEAEKLVKSDGPGRERGTRGAAEACLASRKHLKVLRRRQRESQLFKEHALVPEPLELRWQLSTDSLASLTKAGRFLCFYKRFLLLTRTWSRRATADDRNYVLILQFGWKWRNFSRLLPTDATQPLWRTAPVARRCP</sequence>
<organism evidence="2 3">
    <name type="scientific">Symbiodinium natans</name>
    <dbReference type="NCBI Taxonomy" id="878477"/>
    <lineage>
        <taxon>Eukaryota</taxon>
        <taxon>Sar</taxon>
        <taxon>Alveolata</taxon>
        <taxon>Dinophyceae</taxon>
        <taxon>Suessiales</taxon>
        <taxon>Symbiodiniaceae</taxon>
        <taxon>Symbiodinium</taxon>
    </lineage>
</organism>